<keyword evidence="9 12" id="KW-0496">Mitochondrion</keyword>
<gene>
    <name evidence="14" type="primary">ATP8</name>
</gene>
<dbReference type="AlphaFoldDB" id="A0A023ZSH9"/>
<dbReference type="PANTHER" id="PTHR39937:SF1">
    <property type="entry name" value="ATP SYNTHASE PROTEIN 8"/>
    <property type="match status" value="1"/>
</dbReference>
<protein>
    <recommendedName>
        <fullName evidence="12">ATP synthase complex subunit 8</fullName>
    </recommendedName>
</protein>
<comment type="similarity">
    <text evidence="2 12">Belongs to the ATPase protein 8 family.</text>
</comment>
<dbReference type="GO" id="GO:0031966">
    <property type="term" value="C:mitochondrial membrane"/>
    <property type="evidence" value="ECO:0007669"/>
    <property type="project" value="UniProtKB-SubCell"/>
</dbReference>
<name>A0A023ZSH9_GYMPO</name>
<evidence type="ECO:0000256" key="13">
    <source>
        <dbReference type="SAM" id="Phobius"/>
    </source>
</evidence>
<keyword evidence="11" id="KW-0066">ATP synthesis</keyword>
<dbReference type="RefSeq" id="YP_009029802.1">
    <property type="nucleotide sequence ID" value="NC_024102.1"/>
</dbReference>
<dbReference type="Pfam" id="PF00895">
    <property type="entry name" value="ATP-synt_8"/>
    <property type="match status" value="1"/>
</dbReference>
<evidence type="ECO:0000256" key="8">
    <source>
        <dbReference type="ARBA" id="ARBA00023065"/>
    </source>
</evidence>
<evidence type="ECO:0000256" key="10">
    <source>
        <dbReference type="ARBA" id="ARBA00023136"/>
    </source>
</evidence>
<keyword evidence="5 12" id="KW-0812">Transmembrane</keyword>
<dbReference type="CTD" id="4509"/>
<dbReference type="InterPro" id="IPR050635">
    <property type="entry name" value="ATPase_protein_8"/>
</dbReference>
<keyword evidence="8 12" id="KW-0406">Ion transport</keyword>
<evidence type="ECO:0000256" key="4">
    <source>
        <dbReference type="ARBA" id="ARBA00022547"/>
    </source>
</evidence>
<dbReference type="PANTHER" id="PTHR39937">
    <property type="entry name" value="ATP SYNTHASE PROTEIN 8"/>
    <property type="match status" value="1"/>
</dbReference>
<keyword evidence="6 12" id="KW-0375">Hydrogen ion transport</keyword>
<evidence type="ECO:0000256" key="12">
    <source>
        <dbReference type="RuleBase" id="RU003661"/>
    </source>
</evidence>
<evidence type="ECO:0000256" key="2">
    <source>
        <dbReference type="ARBA" id="ARBA00008892"/>
    </source>
</evidence>
<accession>A0A023ZSH9</accession>
<dbReference type="GO" id="GO:0015986">
    <property type="term" value="P:proton motive force-driven ATP synthesis"/>
    <property type="evidence" value="ECO:0007669"/>
    <property type="project" value="InterPro"/>
</dbReference>
<feature type="transmembrane region" description="Helical" evidence="13">
    <location>
        <begin position="6"/>
        <end position="24"/>
    </location>
</feature>
<organism evidence="14">
    <name type="scientific">Gymnura poecilura</name>
    <name type="common">Long-tailed butterfly ray</name>
    <name type="synonym">Raja poecilura</name>
    <dbReference type="NCBI Taxonomy" id="495854"/>
    <lineage>
        <taxon>Eukaryota</taxon>
        <taxon>Metazoa</taxon>
        <taxon>Chordata</taxon>
        <taxon>Craniata</taxon>
        <taxon>Vertebrata</taxon>
        <taxon>Chondrichthyes</taxon>
        <taxon>Elasmobranchii</taxon>
        <taxon>Batoidea</taxon>
        <taxon>Myliobatiformes</taxon>
        <taxon>Gymnura</taxon>
    </lineage>
</organism>
<evidence type="ECO:0000313" key="14">
    <source>
        <dbReference type="EMBL" id="AHY81153.1"/>
    </source>
</evidence>
<evidence type="ECO:0000256" key="3">
    <source>
        <dbReference type="ARBA" id="ARBA00022448"/>
    </source>
</evidence>
<sequence length="55" mass="6544">MPQLNPAPWFMIFLFVWTFFLTTMPGKIMTFSLNDSPTPKNIQKPKMAPWNWPWA</sequence>
<dbReference type="GeneID" id="19351157"/>
<keyword evidence="7 13" id="KW-1133">Transmembrane helix</keyword>
<reference evidence="14" key="1">
    <citation type="journal article" date="2014" name="Mitochondrial DNA">
        <title>Mitochondrial genome of the longtail butterfly ray Gymnura poecilura (Myliobatiformes: Gymnuridae).</title>
        <authorList>
            <person name="Chen X."/>
            <person name="Ai W."/>
            <person name="Xiang D."/>
            <person name="Shi X."/>
        </authorList>
    </citation>
    <scope>NUCLEOTIDE SEQUENCE</scope>
</reference>
<evidence type="ECO:0000256" key="7">
    <source>
        <dbReference type="ARBA" id="ARBA00022989"/>
    </source>
</evidence>
<dbReference type="GO" id="GO:0045259">
    <property type="term" value="C:proton-transporting ATP synthase complex"/>
    <property type="evidence" value="ECO:0007669"/>
    <property type="project" value="UniProtKB-KW"/>
</dbReference>
<keyword evidence="3 12" id="KW-0813">Transport</keyword>
<evidence type="ECO:0000256" key="9">
    <source>
        <dbReference type="ARBA" id="ARBA00023128"/>
    </source>
</evidence>
<evidence type="ECO:0000256" key="6">
    <source>
        <dbReference type="ARBA" id="ARBA00022781"/>
    </source>
</evidence>
<keyword evidence="4 12" id="KW-0138">CF(0)</keyword>
<evidence type="ECO:0000256" key="5">
    <source>
        <dbReference type="ARBA" id="ARBA00022692"/>
    </source>
</evidence>
<dbReference type="EMBL" id="KJ617038">
    <property type="protein sequence ID" value="AHY81153.1"/>
    <property type="molecule type" value="Genomic_DNA"/>
</dbReference>
<comment type="subcellular location">
    <subcellularLocation>
        <location evidence="1 12">Mitochondrion membrane</location>
        <topology evidence="1 12">Single-pass membrane protein</topology>
    </subcellularLocation>
</comment>
<evidence type="ECO:0000256" key="1">
    <source>
        <dbReference type="ARBA" id="ARBA00004304"/>
    </source>
</evidence>
<geneLocation type="mitochondrion" evidence="14"/>
<evidence type="ECO:0000256" key="11">
    <source>
        <dbReference type="ARBA" id="ARBA00023310"/>
    </source>
</evidence>
<proteinExistence type="inferred from homology"/>
<keyword evidence="10 13" id="KW-0472">Membrane</keyword>
<dbReference type="GO" id="GO:0015078">
    <property type="term" value="F:proton transmembrane transporter activity"/>
    <property type="evidence" value="ECO:0007669"/>
    <property type="project" value="InterPro"/>
</dbReference>
<dbReference type="InterPro" id="IPR001421">
    <property type="entry name" value="ATP8_metazoa"/>
</dbReference>